<name>A0AAV4G054_9GAST</name>
<accession>A0AAV4G054</accession>
<reference evidence="3 4" key="1">
    <citation type="journal article" date="2021" name="Elife">
        <title>Chloroplast acquisition without the gene transfer in kleptoplastic sea slugs, Plakobranchus ocellatus.</title>
        <authorList>
            <person name="Maeda T."/>
            <person name="Takahashi S."/>
            <person name="Yoshida T."/>
            <person name="Shimamura S."/>
            <person name="Takaki Y."/>
            <person name="Nagai Y."/>
            <person name="Toyoda A."/>
            <person name="Suzuki Y."/>
            <person name="Arimoto A."/>
            <person name="Ishii H."/>
            <person name="Satoh N."/>
            <person name="Nishiyama T."/>
            <person name="Hasebe M."/>
            <person name="Maruyama T."/>
            <person name="Minagawa J."/>
            <person name="Obokata J."/>
            <person name="Shigenobu S."/>
        </authorList>
    </citation>
    <scope>NUCLEOTIDE SEQUENCE [LARGE SCALE GENOMIC DNA]</scope>
</reference>
<keyword evidence="1" id="KW-0175">Coiled coil</keyword>
<comment type="caution">
    <text evidence="3">The sequence shown here is derived from an EMBL/GenBank/DDBJ whole genome shotgun (WGS) entry which is preliminary data.</text>
</comment>
<feature type="coiled-coil region" evidence="1">
    <location>
        <begin position="110"/>
        <end position="137"/>
    </location>
</feature>
<sequence>MLSFVLVPAGAFYGLRLVAEFAYNRYLHYEKHHVGELAQERKSLYKTQKQKEHAIKQLLEDHIQKLQALQNSQNITASQDSETSDSNTHDSTWGQINNAYRAHSTQFTIANNLRDNVTNAKTQINDLKENTNTYNEKSATAFVNFANALDDCYQSVSQTALSNRRIERCINDAQSILALVNANLTNLDSTMESRICQACCPTCNSCIAESLPSSIRAGLITLVSLPYLIPVGMIMGAVNTVRMVTKVTWITCPSKAKENETIEAPHVQEAQSQFPWRSPFPFGDGQGINQCCPC</sequence>
<proteinExistence type="predicted"/>
<evidence type="ECO:0000313" key="3">
    <source>
        <dbReference type="EMBL" id="GFR78714.1"/>
    </source>
</evidence>
<dbReference type="AlphaFoldDB" id="A0AAV4G054"/>
<gene>
    <name evidence="3" type="ORF">ElyMa_005856800</name>
</gene>
<dbReference type="Proteomes" id="UP000762676">
    <property type="component" value="Unassembled WGS sequence"/>
</dbReference>
<feature type="region of interest" description="Disordered" evidence="2">
    <location>
        <begin position="74"/>
        <end position="93"/>
    </location>
</feature>
<organism evidence="3 4">
    <name type="scientific">Elysia marginata</name>
    <dbReference type="NCBI Taxonomy" id="1093978"/>
    <lineage>
        <taxon>Eukaryota</taxon>
        <taxon>Metazoa</taxon>
        <taxon>Spiralia</taxon>
        <taxon>Lophotrochozoa</taxon>
        <taxon>Mollusca</taxon>
        <taxon>Gastropoda</taxon>
        <taxon>Heterobranchia</taxon>
        <taxon>Euthyneura</taxon>
        <taxon>Panpulmonata</taxon>
        <taxon>Sacoglossa</taxon>
        <taxon>Placobranchoidea</taxon>
        <taxon>Plakobranchidae</taxon>
        <taxon>Elysia</taxon>
    </lineage>
</organism>
<evidence type="ECO:0000313" key="4">
    <source>
        <dbReference type="Proteomes" id="UP000762676"/>
    </source>
</evidence>
<evidence type="ECO:0000256" key="1">
    <source>
        <dbReference type="SAM" id="Coils"/>
    </source>
</evidence>
<dbReference type="EMBL" id="BMAT01011766">
    <property type="protein sequence ID" value="GFR78714.1"/>
    <property type="molecule type" value="Genomic_DNA"/>
</dbReference>
<protein>
    <submittedName>
        <fullName evidence="3">Uncharacterized protein</fullName>
    </submittedName>
</protein>
<keyword evidence="4" id="KW-1185">Reference proteome</keyword>
<evidence type="ECO:0000256" key="2">
    <source>
        <dbReference type="SAM" id="MobiDB-lite"/>
    </source>
</evidence>